<accession>A0ACB8GDQ8</accession>
<evidence type="ECO:0000313" key="1">
    <source>
        <dbReference type="EMBL" id="KAH8017250.1"/>
    </source>
</evidence>
<organism evidence="1 2">
    <name type="scientific">Sphaerodactylus townsendi</name>
    <dbReference type="NCBI Taxonomy" id="933632"/>
    <lineage>
        <taxon>Eukaryota</taxon>
        <taxon>Metazoa</taxon>
        <taxon>Chordata</taxon>
        <taxon>Craniata</taxon>
        <taxon>Vertebrata</taxon>
        <taxon>Euteleostomi</taxon>
        <taxon>Lepidosauria</taxon>
        <taxon>Squamata</taxon>
        <taxon>Bifurcata</taxon>
        <taxon>Gekkota</taxon>
        <taxon>Sphaerodactylidae</taxon>
        <taxon>Sphaerodactylus</taxon>
    </lineage>
</organism>
<name>A0ACB8GDQ8_9SAUR</name>
<protein>
    <submittedName>
        <fullName evidence="1">Uncharacterized protein</fullName>
    </submittedName>
</protein>
<gene>
    <name evidence="1" type="ORF">K3G42_027609</name>
</gene>
<proteinExistence type="predicted"/>
<dbReference type="EMBL" id="CM037614">
    <property type="protein sequence ID" value="KAH8017250.1"/>
    <property type="molecule type" value="Genomic_DNA"/>
</dbReference>
<dbReference type="Proteomes" id="UP000827872">
    <property type="component" value="Linkage Group LG01"/>
</dbReference>
<sequence>MKRTVSRNKLKGLVRRHKPQLGMAANMDLLGRPPEIGAAARLSGEVQRGAQKGQPWGTNSPYEEAAQLGDRGIAEQPGVGVAGSCYSVGLSPRQGPLVLQP</sequence>
<reference evidence="1" key="1">
    <citation type="submission" date="2021-08" db="EMBL/GenBank/DDBJ databases">
        <title>The first chromosome-level gecko genome reveals the dynamic sex chromosomes of Neotropical dwarf geckos (Sphaerodactylidae: Sphaerodactylus).</title>
        <authorList>
            <person name="Pinto B.J."/>
            <person name="Keating S.E."/>
            <person name="Gamble T."/>
        </authorList>
    </citation>
    <scope>NUCLEOTIDE SEQUENCE</scope>
    <source>
        <strain evidence="1">TG3544</strain>
    </source>
</reference>
<comment type="caution">
    <text evidence="1">The sequence shown here is derived from an EMBL/GenBank/DDBJ whole genome shotgun (WGS) entry which is preliminary data.</text>
</comment>
<keyword evidence="2" id="KW-1185">Reference proteome</keyword>
<evidence type="ECO:0000313" key="2">
    <source>
        <dbReference type="Proteomes" id="UP000827872"/>
    </source>
</evidence>